<protein>
    <submittedName>
        <fullName evidence="7">Peptide ABC transporter ATP-binding protein</fullName>
    </submittedName>
</protein>
<keyword evidence="4" id="KW-0547">Nucleotide-binding</keyword>
<dbReference type="InterPro" id="IPR013563">
    <property type="entry name" value="Oligopep_ABC_C"/>
</dbReference>
<dbReference type="InterPro" id="IPR003593">
    <property type="entry name" value="AAA+_ATPase"/>
</dbReference>
<evidence type="ECO:0000256" key="5">
    <source>
        <dbReference type="ARBA" id="ARBA00022840"/>
    </source>
</evidence>
<dbReference type="PANTHER" id="PTHR43776">
    <property type="entry name" value="TRANSPORT ATP-BINDING PROTEIN"/>
    <property type="match status" value="1"/>
</dbReference>
<dbReference type="GO" id="GO:0055085">
    <property type="term" value="P:transmembrane transport"/>
    <property type="evidence" value="ECO:0007669"/>
    <property type="project" value="UniProtKB-ARBA"/>
</dbReference>
<dbReference type="InterPro" id="IPR003439">
    <property type="entry name" value="ABC_transporter-like_ATP-bd"/>
</dbReference>
<dbReference type="FunFam" id="3.40.50.300:FF:000016">
    <property type="entry name" value="Oligopeptide ABC transporter ATP-binding component"/>
    <property type="match status" value="1"/>
</dbReference>
<evidence type="ECO:0000256" key="4">
    <source>
        <dbReference type="ARBA" id="ARBA00022741"/>
    </source>
</evidence>
<comment type="caution">
    <text evidence="7">The sequence shown here is derived from an EMBL/GenBank/DDBJ whole genome shotgun (WGS) entry which is preliminary data.</text>
</comment>
<dbReference type="PATRIC" id="fig|1293439.3.peg.1763"/>
<organism evidence="7 8">
    <name type="scientific">Devosia epidermidihirudinis</name>
    <dbReference type="NCBI Taxonomy" id="1293439"/>
    <lineage>
        <taxon>Bacteria</taxon>
        <taxon>Pseudomonadati</taxon>
        <taxon>Pseudomonadota</taxon>
        <taxon>Alphaproteobacteria</taxon>
        <taxon>Hyphomicrobiales</taxon>
        <taxon>Devosiaceae</taxon>
        <taxon>Devosia</taxon>
    </lineage>
</organism>
<evidence type="ECO:0000313" key="7">
    <source>
        <dbReference type="EMBL" id="KKC38102.1"/>
    </source>
</evidence>
<evidence type="ECO:0000256" key="1">
    <source>
        <dbReference type="ARBA" id="ARBA00004417"/>
    </source>
</evidence>
<dbReference type="AlphaFoldDB" id="A0A0F5QAT6"/>
<dbReference type="EMBL" id="LANJ01000016">
    <property type="protein sequence ID" value="KKC38102.1"/>
    <property type="molecule type" value="Genomic_DNA"/>
</dbReference>
<keyword evidence="3" id="KW-0813">Transport</keyword>
<dbReference type="GO" id="GO:0005886">
    <property type="term" value="C:plasma membrane"/>
    <property type="evidence" value="ECO:0007669"/>
    <property type="project" value="UniProtKB-SubCell"/>
</dbReference>
<evidence type="ECO:0000313" key="8">
    <source>
        <dbReference type="Proteomes" id="UP000033411"/>
    </source>
</evidence>
<dbReference type="Gene3D" id="3.40.50.300">
    <property type="entry name" value="P-loop containing nucleotide triphosphate hydrolases"/>
    <property type="match status" value="1"/>
</dbReference>
<dbReference type="InterPro" id="IPR050319">
    <property type="entry name" value="ABC_transp_ATP-bind"/>
</dbReference>
<keyword evidence="5 7" id="KW-0067">ATP-binding</keyword>
<comment type="subcellular location">
    <subcellularLocation>
        <location evidence="1">Cell inner membrane</location>
        <topology evidence="1">Peripheral membrane protein</topology>
    </subcellularLocation>
</comment>
<proteinExistence type="inferred from homology"/>
<dbReference type="Pfam" id="PF00005">
    <property type="entry name" value="ABC_tran"/>
    <property type="match status" value="1"/>
</dbReference>
<accession>A0A0F5QAT6</accession>
<evidence type="ECO:0000259" key="6">
    <source>
        <dbReference type="PROSITE" id="PS50893"/>
    </source>
</evidence>
<sequence>MAAPEPATIHFWRPPMSADPILEARGLSKTFHAGGAMFGKQFHAVKGVSLSVAPGETLAVVGESGCGKSTLARMLVGLETPDEGEILFQGAPIKRDRALRRQVQMVFQDPYLSLNPRRTVLDIIAEPLDVHGLARGAARKARVEELLTAVGLDPVAASRFPHEFSGGQRQRIGIARALAAEPSVLVCDEPVSALDVSVQAQVVNLLIDLQKRLDLAIIFIAHDLAVVRAISNRVMVMYLGRTVEEGAAEQVLVAPRHPYAIALRGSALEPDPKLARLARGTAARGEPPNPVNPPPGCRFNPRCSRVTAECRVDEPMLIQAQGHSAVACYHPVHN</sequence>
<keyword evidence="8" id="KW-1185">Reference proteome</keyword>
<dbReference type="GO" id="GO:0005524">
    <property type="term" value="F:ATP binding"/>
    <property type="evidence" value="ECO:0007669"/>
    <property type="project" value="UniProtKB-KW"/>
</dbReference>
<dbReference type="Proteomes" id="UP000033411">
    <property type="component" value="Unassembled WGS sequence"/>
</dbReference>
<evidence type="ECO:0000256" key="2">
    <source>
        <dbReference type="ARBA" id="ARBA00005417"/>
    </source>
</evidence>
<dbReference type="InterPro" id="IPR027417">
    <property type="entry name" value="P-loop_NTPase"/>
</dbReference>
<feature type="domain" description="ABC transporter" evidence="6">
    <location>
        <begin position="22"/>
        <end position="264"/>
    </location>
</feature>
<evidence type="ECO:0000256" key="3">
    <source>
        <dbReference type="ARBA" id="ARBA00022448"/>
    </source>
</evidence>
<dbReference type="CDD" id="cd03257">
    <property type="entry name" value="ABC_NikE_OppD_transporters"/>
    <property type="match status" value="1"/>
</dbReference>
<reference evidence="7 8" key="1">
    <citation type="submission" date="2015-03" db="EMBL/GenBank/DDBJ databases">
        <authorList>
            <person name="Lepp D."/>
            <person name="Hassan Y.I."/>
            <person name="Li X.-Z."/>
            <person name="Zhou T."/>
        </authorList>
    </citation>
    <scope>NUCLEOTIDE SEQUENCE [LARGE SCALE GENOMIC DNA]</scope>
    <source>
        <strain evidence="7 8">E84</strain>
    </source>
</reference>
<name>A0A0F5QAT6_9HYPH</name>
<dbReference type="STRING" id="1293439.WH87_10870"/>
<dbReference type="SMART" id="SM00382">
    <property type="entry name" value="AAA"/>
    <property type="match status" value="1"/>
</dbReference>
<dbReference type="InterPro" id="IPR017871">
    <property type="entry name" value="ABC_transporter-like_CS"/>
</dbReference>
<dbReference type="Pfam" id="PF08352">
    <property type="entry name" value="oligo_HPY"/>
    <property type="match status" value="1"/>
</dbReference>
<dbReference type="GO" id="GO:0016887">
    <property type="term" value="F:ATP hydrolysis activity"/>
    <property type="evidence" value="ECO:0007669"/>
    <property type="project" value="InterPro"/>
</dbReference>
<dbReference type="GO" id="GO:0015833">
    <property type="term" value="P:peptide transport"/>
    <property type="evidence" value="ECO:0007669"/>
    <property type="project" value="InterPro"/>
</dbReference>
<dbReference type="SUPFAM" id="SSF52540">
    <property type="entry name" value="P-loop containing nucleoside triphosphate hydrolases"/>
    <property type="match status" value="1"/>
</dbReference>
<dbReference type="PROSITE" id="PS50893">
    <property type="entry name" value="ABC_TRANSPORTER_2"/>
    <property type="match status" value="1"/>
</dbReference>
<dbReference type="NCBIfam" id="TIGR01727">
    <property type="entry name" value="oligo_HPY"/>
    <property type="match status" value="1"/>
</dbReference>
<dbReference type="PROSITE" id="PS00211">
    <property type="entry name" value="ABC_TRANSPORTER_1"/>
    <property type="match status" value="1"/>
</dbReference>
<gene>
    <name evidence="7" type="ORF">WH87_10870</name>
</gene>
<dbReference type="PANTHER" id="PTHR43776:SF7">
    <property type="entry name" value="D,D-DIPEPTIDE TRANSPORT ATP-BINDING PROTEIN DDPF-RELATED"/>
    <property type="match status" value="1"/>
</dbReference>
<comment type="similarity">
    <text evidence="2">Belongs to the ABC transporter superfamily.</text>
</comment>